<keyword evidence="1" id="KW-0433">Leucine-rich repeat</keyword>
<dbReference type="Gene3D" id="3.80.10.10">
    <property type="entry name" value="Ribonuclease Inhibitor"/>
    <property type="match status" value="2"/>
</dbReference>
<dbReference type="SUPFAM" id="SSF74924">
    <property type="entry name" value="Cap-Gly domain"/>
    <property type="match status" value="1"/>
</dbReference>
<evidence type="ECO:0000256" key="2">
    <source>
        <dbReference type="ARBA" id="ARBA00022737"/>
    </source>
</evidence>
<evidence type="ECO:0000313" key="5">
    <source>
        <dbReference type="EMBL" id="ORZ36863.1"/>
    </source>
</evidence>
<dbReference type="EMBL" id="MCFL01000015">
    <property type="protein sequence ID" value="ORZ36863.1"/>
    <property type="molecule type" value="Genomic_DNA"/>
</dbReference>
<comment type="caution">
    <text evidence="5">The sequence shown here is derived from an EMBL/GenBank/DDBJ whole genome shotgun (WGS) entry which is preliminary data.</text>
</comment>
<dbReference type="InterPro" id="IPR000938">
    <property type="entry name" value="CAP-Gly_domain"/>
</dbReference>
<dbReference type="InterPro" id="IPR000626">
    <property type="entry name" value="Ubiquitin-like_dom"/>
</dbReference>
<name>A0A1Y2HT23_9FUNG</name>
<evidence type="ECO:0000313" key="6">
    <source>
        <dbReference type="Proteomes" id="UP000193411"/>
    </source>
</evidence>
<dbReference type="SMART" id="SM01052">
    <property type="entry name" value="CAP_GLY"/>
    <property type="match status" value="1"/>
</dbReference>
<organism evidence="5 6">
    <name type="scientific">Catenaria anguillulae PL171</name>
    <dbReference type="NCBI Taxonomy" id="765915"/>
    <lineage>
        <taxon>Eukaryota</taxon>
        <taxon>Fungi</taxon>
        <taxon>Fungi incertae sedis</taxon>
        <taxon>Blastocladiomycota</taxon>
        <taxon>Blastocladiomycetes</taxon>
        <taxon>Blastocladiales</taxon>
        <taxon>Catenariaceae</taxon>
        <taxon>Catenaria</taxon>
    </lineage>
</organism>
<evidence type="ECO:0000256" key="3">
    <source>
        <dbReference type="ARBA" id="ARBA00023186"/>
    </source>
</evidence>
<dbReference type="Pfam" id="PF14560">
    <property type="entry name" value="Ubiquitin_2"/>
    <property type="match status" value="1"/>
</dbReference>
<dbReference type="GO" id="GO:0005737">
    <property type="term" value="C:cytoplasm"/>
    <property type="evidence" value="ECO:0007669"/>
    <property type="project" value="TreeGrafter"/>
</dbReference>
<dbReference type="OrthoDB" id="5273213at2759"/>
<dbReference type="AlphaFoldDB" id="A0A1Y2HT23"/>
<evidence type="ECO:0000259" key="4">
    <source>
        <dbReference type="PROSITE" id="PS50245"/>
    </source>
</evidence>
<dbReference type="PROSITE" id="PS51450">
    <property type="entry name" value="LRR"/>
    <property type="match status" value="2"/>
</dbReference>
<dbReference type="Pfam" id="PF14580">
    <property type="entry name" value="LRR_9"/>
    <property type="match status" value="1"/>
</dbReference>
<dbReference type="Proteomes" id="UP000193411">
    <property type="component" value="Unassembled WGS sequence"/>
</dbReference>
<evidence type="ECO:0000256" key="1">
    <source>
        <dbReference type="ARBA" id="ARBA00022614"/>
    </source>
</evidence>
<protein>
    <recommendedName>
        <fullName evidence="4">CAP-Gly domain-containing protein</fullName>
    </recommendedName>
</protein>
<dbReference type="PROSITE" id="PS00845">
    <property type="entry name" value="CAP_GLY_1"/>
    <property type="match status" value="1"/>
</dbReference>
<dbReference type="Gene3D" id="3.10.20.90">
    <property type="entry name" value="Phosphatidylinositol 3-kinase Catalytic Subunit, Chain A, domain 1"/>
    <property type="match status" value="1"/>
</dbReference>
<dbReference type="SUPFAM" id="SSF54236">
    <property type="entry name" value="Ubiquitin-like"/>
    <property type="match status" value="1"/>
</dbReference>
<dbReference type="InterPro" id="IPR003591">
    <property type="entry name" value="Leu-rich_rpt_typical-subtyp"/>
</dbReference>
<sequence>MTSSATADFDPTVPRRIRVANRSGTIRYAGAVTGTSGLWYGVEWDDAVGKHNGTHNGTTYFTTRKPAAGSFIRPVAAKIDEALPLIDVLHERYPATTASTGSGAAPALTTTNDASLAATPGDLEKPDVVVTKWAKTSIDVEMVGFNKVAKKQRLEQLHEANLVDSRAGVLPSPVSILGTTLPLVQTLDLSGCMLGSWADVAQLCRCLPNLHSIHLNRLRLDLPAHEQNDEPNFKGAFDRIRIMSLNLTFHQPHEITRLSRFWTALEELHLGFNELHAVPVLHAPTLRHLNLQNNAIDLTTLSVLEPLANLRHLNLQWNNIQHIREDVDPCLTQVEELWLTDNAIADWQSVDALAAWTGLRELRITRNPVYSNATDMDQARIQVIARLPQINMLNRSEVSEKSRLGAELYFLKLAAEAILATTGVAIPPDVPAAELRKRVPADIIAAFPTLIPLAAKHGLPWVTPPETEKIAVQSVTVKRNADERSFKIPVSSTLVRAFKSMVARSFKIPPRKLVLEVTDSVTGRVERLEDDGRHLSFYNIEDGTVVQVVS</sequence>
<proteinExistence type="predicted"/>
<dbReference type="Gene3D" id="2.30.30.190">
    <property type="entry name" value="CAP Gly-rich-like domain"/>
    <property type="match status" value="1"/>
</dbReference>
<dbReference type="PANTHER" id="PTHR15454">
    <property type="entry name" value="NISCHARIN RELATED"/>
    <property type="match status" value="1"/>
</dbReference>
<feature type="domain" description="CAP-Gly" evidence="4">
    <location>
        <begin position="30"/>
        <end position="73"/>
    </location>
</feature>
<dbReference type="PROSITE" id="PS50245">
    <property type="entry name" value="CAP_GLY_2"/>
    <property type="match status" value="1"/>
</dbReference>
<dbReference type="STRING" id="765915.A0A1Y2HT23"/>
<keyword evidence="6" id="KW-1185">Reference proteome</keyword>
<dbReference type="InterPro" id="IPR029071">
    <property type="entry name" value="Ubiquitin-like_domsf"/>
</dbReference>
<dbReference type="InterPro" id="IPR032675">
    <property type="entry name" value="LRR_dom_sf"/>
</dbReference>
<dbReference type="InterPro" id="IPR036859">
    <property type="entry name" value="CAP-Gly_dom_sf"/>
</dbReference>
<keyword evidence="3" id="KW-0143">Chaperone</keyword>
<dbReference type="SUPFAM" id="SSF52058">
    <property type="entry name" value="L domain-like"/>
    <property type="match status" value="1"/>
</dbReference>
<keyword evidence="2" id="KW-0677">Repeat</keyword>
<accession>A0A1Y2HT23</accession>
<dbReference type="SMART" id="SM00369">
    <property type="entry name" value="LRR_TYP"/>
    <property type="match status" value="3"/>
</dbReference>
<gene>
    <name evidence="5" type="ORF">BCR44DRAFT_49628</name>
</gene>
<dbReference type="InterPro" id="IPR001611">
    <property type="entry name" value="Leu-rich_rpt"/>
</dbReference>
<dbReference type="Pfam" id="PF01302">
    <property type="entry name" value="CAP_GLY"/>
    <property type="match status" value="1"/>
</dbReference>
<reference evidence="5 6" key="1">
    <citation type="submission" date="2016-07" db="EMBL/GenBank/DDBJ databases">
        <title>Pervasive Adenine N6-methylation of Active Genes in Fungi.</title>
        <authorList>
            <consortium name="DOE Joint Genome Institute"/>
            <person name="Mondo S.J."/>
            <person name="Dannebaum R.O."/>
            <person name="Kuo R.C."/>
            <person name="Labutti K."/>
            <person name="Haridas S."/>
            <person name="Kuo A."/>
            <person name="Salamov A."/>
            <person name="Ahrendt S.R."/>
            <person name="Lipzen A."/>
            <person name="Sullivan W."/>
            <person name="Andreopoulos W.B."/>
            <person name="Clum A."/>
            <person name="Lindquist E."/>
            <person name="Daum C."/>
            <person name="Ramamoorthy G.K."/>
            <person name="Gryganskyi A."/>
            <person name="Culley D."/>
            <person name="Magnuson J.K."/>
            <person name="James T.Y."/>
            <person name="O'Malley M.A."/>
            <person name="Stajich J.E."/>
            <person name="Spatafora J.W."/>
            <person name="Visel A."/>
            <person name="Grigoriev I.V."/>
        </authorList>
    </citation>
    <scope>NUCLEOTIDE SEQUENCE [LARGE SCALE GENOMIC DNA]</scope>
    <source>
        <strain evidence="5 6">PL171</strain>
    </source>
</reference>